<evidence type="ECO:0000256" key="1">
    <source>
        <dbReference type="SAM" id="MobiDB-lite"/>
    </source>
</evidence>
<evidence type="ECO:0000313" key="3">
    <source>
        <dbReference type="Proteomes" id="UP000193411"/>
    </source>
</evidence>
<dbReference type="AlphaFoldDB" id="A0A1Y2HNN5"/>
<gene>
    <name evidence="2" type="ORF">BCR44DRAFT_1084661</name>
</gene>
<evidence type="ECO:0000313" key="2">
    <source>
        <dbReference type="EMBL" id="ORZ36206.1"/>
    </source>
</evidence>
<keyword evidence="3" id="KW-1185">Reference proteome</keyword>
<comment type="caution">
    <text evidence="2">The sequence shown here is derived from an EMBL/GenBank/DDBJ whole genome shotgun (WGS) entry which is preliminary data.</text>
</comment>
<proteinExistence type="predicted"/>
<protein>
    <submittedName>
        <fullName evidence="2">Uncharacterized protein</fullName>
    </submittedName>
</protein>
<feature type="compositionally biased region" description="Low complexity" evidence="1">
    <location>
        <begin position="35"/>
        <end position="48"/>
    </location>
</feature>
<organism evidence="2 3">
    <name type="scientific">Catenaria anguillulae PL171</name>
    <dbReference type="NCBI Taxonomy" id="765915"/>
    <lineage>
        <taxon>Eukaryota</taxon>
        <taxon>Fungi</taxon>
        <taxon>Fungi incertae sedis</taxon>
        <taxon>Blastocladiomycota</taxon>
        <taxon>Blastocladiomycetes</taxon>
        <taxon>Blastocladiales</taxon>
        <taxon>Catenariaceae</taxon>
        <taxon>Catenaria</taxon>
    </lineage>
</organism>
<dbReference type="Proteomes" id="UP000193411">
    <property type="component" value="Unassembled WGS sequence"/>
</dbReference>
<sequence length="303" mass="33487">MYIQFFINGIIIRSPAAMSSSNPNPLAHQLSYHQSASTHASTTHLSSLPDQPSSAKNLPVAPRPVIARSIQSVRTAVDSVPLRLRQGHDPRQIYHDVQVAIARLAGASGVEYKMRGTVWPRQQRRIGLQAKSTGWTRERGCLGSNRCVRPYGNISIGSRRHEAGGDTARFNQDDFRNCSRDHNPIVAPRLSHSIANLWPHHFPHSHPTAHPNLALVPPTHRLAHHAHIDPRPPQARRSGLSSLVALSHKRFSGPHRAPNSTLNPAACVGRCSRLSRYATERFGSMRQTEPNQASQAARVDFGQ</sequence>
<accession>A0A1Y2HNN5</accession>
<feature type="region of interest" description="Disordered" evidence="1">
    <location>
        <begin position="32"/>
        <end position="60"/>
    </location>
</feature>
<reference evidence="2 3" key="1">
    <citation type="submission" date="2016-07" db="EMBL/GenBank/DDBJ databases">
        <title>Pervasive Adenine N6-methylation of Active Genes in Fungi.</title>
        <authorList>
            <consortium name="DOE Joint Genome Institute"/>
            <person name="Mondo S.J."/>
            <person name="Dannebaum R.O."/>
            <person name="Kuo R.C."/>
            <person name="Labutti K."/>
            <person name="Haridas S."/>
            <person name="Kuo A."/>
            <person name="Salamov A."/>
            <person name="Ahrendt S.R."/>
            <person name="Lipzen A."/>
            <person name="Sullivan W."/>
            <person name="Andreopoulos W.B."/>
            <person name="Clum A."/>
            <person name="Lindquist E."/>
            <person name="Daum C."/>
            <person name="Ramamoorthy G.K."/>
            <person name="Gryganskyi A."/>
            <person name="Culley D."/>
            <person name="Magnuson J.K."/>
            <person name="James T.Y."/>
            <person name="O'Malley M.A."/>
            <person name="Stajich J.E."/>
            <person name="Spatafora J.W."/>
            <person name="Visel A."/>
            <person name="Grigoriev I.V."/>
        </authorList>
    </citation>
    <scope>NUCLEOTIDE SEQUENCE [LARGE SCALE GENOMIC DNA]</scope>
    <source>
        <strain evidence="2 3">PL171</strain>
    </source>
</reference>
<dbReference type="EMBL" id="MCFL01000018">
    <property type="protein sequence ID" value="ORZ36206.1"/>
    <property type="molecule type" value="Genomic_DNA"/>
</dbReference>
<name>A0A1Y2HNN5_9FUNG</name>